<dbReference type="InterPro" id="IPR033254">
    <property type="entry name" value="Plant_FLA"/>
</dbReference>
<dbReference type="HOGENOM" id="CLU_058119_2_1_1"/>
<keyword evidence="4" id="KW-0336">GPI-anchor</keyword>
<keyword evidence="4" id="KW-0325">Glycoprotein</keyword>
<feature type="compositionally biased region" description="Low complexity" evidence="8">
    <location>
        <begin position="197"/>
        <end position="218"/>
    </location>
</feature>
<evidence type="ECO:0000259" key="10">
    <source>
        <dbReference type="PROSITE" id="PS50213"/>
    </source>
</evidence>
<evidence type="ECO:0000256" key="7">
    <source>
        <dbReference type="ARBA" id="ARBA00023288"/>
    </source>
</evidence>
<evidence type="ECO:0000256" key="6">
    <source>
        <dbReference type="ARBA" id="ARBA00023136"/>
    </source>
</evidence>
<evidence type="ECO:0000256" key="4">
    <source>
        <dbReference type="ARBA" id="ARBA00022622"/>
    </source>
</evidence>
<dbReference type="PANTHER" id="PTHR32382">
    <property type="entry name" value="FASCICLIN-LIKE ARABINOGALACTAN PROTEIN"/>
    <property type="match status" value="1"/>
</dbReference>
<keyword evidence="7" id="KW-0449">Lipoprotein</keyword>
<dbReference type="FunFam" id="2.30.180.10:FF:000010">
    <property type="entry name" value="Fasciclin-like arabinogalactan protein 2"/>
    <property type="match status" value="1"/>
</dbReference>
<evidence type="ECO:0000313" key="11">
    <source>
        <dbReference type="EnsemblPlants" id="OMERI02G29770.1"/>
    </source>
</evidence>
<protein>
    <recommendedName>
        <fullName evidence="10">FAS1 domain-containing protein</fullName>
    </recommendedName>
</protein>
<keyword evidence="3" id="KW-1003">Cell membrane</keyword>
<sequence length="266" mass="27393">MPRAGVVHVTLLLFVALGACRATHNITAILADHRDLAEFGRQLTATGLADDIDGRNTITVLAVDDAHMAQLRARGLPREALRHVLSLHVLVDYYDDAKLHRLPGGSAVVSTLFQASGDAPGSEGMVKIAVRRGGRVAFVPQDVDDARANVFYVKSVHEAPYNISVLQVSAVITSPAAEAPSSGTEPKPNSTDASSKHGPPNAGAHAAPSPVGQGSSSDDGADEGKKSGDGGDGGKKNSASVGAAPRGLPFALAFLMAASAILVVDW</sequence>
<evidence type="ECO:0000256" key="3">
    <source>
        <dbReference type="ARBA" id="ARBA00022475"/>
    </source>
</evidence>
<keyword evidence="12" id="KW-1185">Reference proteome</keyword>
<feature type="signal peptide" evidence="9">
    <location>
        <begin position="1"/>
        <end position="22"/>
    </location>
</feature>
<dbReference type="PROSITE" id="PS51257">
    <property type="entry name" value="PROKAR_LIPOPROTEIN"/>
    <property type="match status" value="1"/>
</dbReference>
<name>A0A0E0CQX0_9ORYZ</name>
<feature type="compositionally biased region" description="Basic and acidic residues" evidence="8">
    <location>
        <begin position="222"/>
        <end position="235"/>
    </location>
</feature>
<feature type="compositionally biased region" description="Polar residues" evidence="8">
    <location>
        <begin position="181"/>
        <end position="193"/>
    </location>
</feature>
<dbReference type="PROSITE" id="PS50213">
    <property type="entry name" value="FAS1"/>
    <property type="match status" value="1"/>
</dbReference>
<feature type="region of interest" description="Disordered" evidence="8">
    <location>
        <begin position="177"/>
        <end position="242"/>
    </location>
</feature>
<dbReference type="Gramene" id="OMERI02G29770.1">
    <property type="protein sequence ID" value="OMERI02G29770.1"/>
    <property type="gene ID" value="OMERI02G29770"/>
</dbReference>
<organism evidence="11">
    <name type="scientific">Oryza meridionalis</name>
    <dbReference type="NCBI Taxonomy" id="40149"/>
    <lineage>
        <taxon>Eukaryota</taxon>
        <taxon>Viridiplantae</taxon>
        <taxon>Streptophyta</taxon>
        <taxon>Embryophyta</taxon>
        <taxon>Tracheophyta</taxon>
        <taxon>Spermatophyta</taxon>
        <taxon>Magnoliopsida</taxon>
        <taxon>Liliopsida</taxon>
        <taxon>Poales</taxon>
        <taxon>Poaceae</taxon>
        <taxon>BOP clade</taxon>
        <taxon>Oryzoideae</taxon>
        <taxon>Oryzeae</taxon>
        <taxon>Oryzinae</taxon>
        <taxon>Oryza</taxon>
    </lineage>
</organism>
<dbReference type="EnsemblPlants" id="OMERI02G29770.1">
    <property type="protein sequence ID" value="OMERI02G29770.1"/>
    <property type="gene ID" value="OMERI02G29770"/>
</dbReference>
<evidence type="ECO:0000256" key="5">
    <source>
        <dbReference type="ARBA" id="ARBA00022729"/>
    </source>
</evidence>
<dbReference type="Proteomes" id="UP000008021">
    <property type="component" value="Chromosome 2"/>
</dbReference>
<dbReference type="InterPro" id="IPR036378">
    <property type="entry name" value="FAS1_dom_sf"/>
</dbReference>
<reference evidence="11" key="1">
    <citation type="submission" date="2015-04" db="UniProtKB">
        <authorList>
            <consortium name="EnsemblPlants"/>
        </authorList>
    </citation>
    <scope>IDENTIFICATION</scope>
</reference>
<proteinExistence type="inferred from homology"/>
<dbReference type="GO" id="GO:0098552">
    <property type="term" value="C:side of membrane"/>
    <property type="evidence" value="ECO:0007669"/>
    <property type="project" value="UniProtKB-KW"/>
</dbReference>
<keyword evidence="5 9" id="KW-0732">Signal</keyword>
<dbReference type="Gene3D" id="2.30.180.10">
    <property type="entry name" value="FAS1 domain"/>
    <property type="match status" value="1"/>
</dbReference>
<feature type="chain" id="PRO_5002356459" description="FAS1 domain-containing protein" evidence="9">
    <location>
        <begin position="23"/>
        <end position="266"/>
    </location>
</feature>
<comment type="similarity">
    <text evidence="2">Belongs to the fasciclin-like AGP family.</text>
</comment>
<dbReference type="AlphaFoldDB" id="A0A0E0CQX0"/>
<dbReference type="InterPro" id="IPR000782">
    <property type="entry name" value="FAS1_domain"/>
</dbReference>
<accession>A0A0E0CQX0</accession>
<keyword evidence="6" id="KW-0472">Membrane</keyword>
<evidence type="ECO:0000256" key="1">
    <source>
        <dbReference type="ARBA" id="ARBA00004609"/>
    </source>
</evidence>
<evidence type="ECO:0000256" key="2">
    <source>
        <dbReference type="ARBA" id="ARBA00007843"/>
    </source>
</evidence>
<evidence type="ECO:0000256" key="9">
    <source>
        <dbReference type="SAM" id="SignalP"/>
    </source>
</evidence>
<comment type="subcellular location">
    <subcellularLocation>
        <location evidence="1">Cell membrane</location>
        <topology evidence="1">Lipid-anchor</topology>
        <topology evidence="1">GPI-anchor</topology>
    </subcellularLocation>
</comment>
<feature type="domain" description="FAS1" evidence="10">
    <location>
        <begin position="23"/>
        <end position="172"/>
    </location>
</feature>
<evidence type="ECO:0000313" key="12">
    <source>
        <dbReference type="Proteomes" id="UP000008021"/>
    </source>
</evidence>
<dbReference type="SUPFAM" id="SSF82153">
    <property type="entry name" value="FAS1 domain"/>
    <property type="match status" value="1"/>
</dbReference>
<dbReference type="PANTHER" id="PTHR32382:SF33">
    <property type="entry name" value="OS02G0726000 PROTEIN"/>
    <property type="match status" value="1"/>
</dbReference>
<reference evidence="11" key="2">
    <citation type="submission" date="2018-05" db="EMBL/GenBank/DDBJ databases">
        <title>OmerRS3 (Oryza meridionalis Reference Sequence Version 3).</title>
        <authorList>
            <person name="Zhang J."/>
            <person name="Kudrna D."/>
            <person name="Lee S."/>
            <person name="Talag J."/>
            <person name="Welchert J."/>
            <person name="Wing R.A."/>
        </authorList>
    </citation>
    <scope>NUCLEOTIDE SEQUENCE [LARGE SCALE GENOMIC DNA]</scope>
    <source>
        <strain evidence="11">cv. OR44</strain>
    </source>
</reference>
<dbReference type="STRING" id="40149.A0A0E0CQX0"/>
<dbReference type="eggNOG" id="ENOG502QR33">
    <property type="taxonomic scope" value="Eukaryota"/>
</dbReference>
<dbReference type="GO" id="GO:0005886">
    <property type="term" value="C:plasma membrane"/>
    <property type="evidence" value="ECO:0007669"/>
    <property type="project" value="UniProtKB-SubCell"/>
</dbReference>
<evidence type="ECO:0000256" key="8">
    <source>
        <dbReference type="SAM" id="MobiDB-lite"/>
    </source>
</evidence>